<accession>A0A933S1Z0</accession>
<evidence type="ECO:0000256" key="3">
    <source>
        <dbReference type="ARBA" id="ARBA00023163"/>
    </source>
</evidence>
<reference evidence="5" key="1">
    <citation type="submission" date="2020-07" db="EMBL/GenBank/DDBJ databases">
        <title>Huge and variable diversity of episymbiotic CPR bacteria and DPANN archaea in groundwater ecosystems.</title>
        <authorList>
            <person name="He C.Y."/>
            <person name="Keren R."/>
            <person name="Whittaker M."/>
            <person name="Farag I.F."/>
            <person name="Doudna J."/>
            <person name="Cate J.H.D."/>
            <person name="Banfield J.F."/>
        </authorList>
    </citation>
    <scope>NUCLEOTIDE SEQUENCE</scope>
    <source>
        <strain evidence="5">NC_groundwater_1818_Pr3_B-0.1um_66_35</strain>
    </source>
</reference>
<evidence type="ECO:0000313" key="5">
    <source>
        <dbReference type="EMBL" id="MBI5132279.1"/>
    </source>
</evidence>
<dbReference type="SMART" id="SM00345">
    <property type="entry name" value="HTH_GNTR"/>
    <property type="match status" value="1"/>
</dbReference>
<feature type="domain" description="HTH gntR-type" evidence="4">
    <location>
        <begin position="33"/>
        <end position="100"/>
    </location>
</feature>
<dbReference type="InterPro" id="IPR000524">
    <property type="entry name" value="Tscrpt_reg_HTH_GntR"/>
</dbReference>
<sequence>MCRPNSSLAGWAPIIIEYRIQFWRPAVTKLGRQSLTDQIVSAVRQRIVSGDLPEGTPLRQEKLAAELGVSRVPLREAIRQLEAEGLVVSEVHKGTVVSSLSLAELQEIFEIRIQLETWLFALAIPRMTEADFALAETVIAESAASGVDKWGEFNWRFHSALYSAAGRTIALKLLKGVHDNANRYINLQLAVVADVEHESVDHRNLLAFARLRDVDGGVKLLRKHIETVADNLVRSIGESRKATPHVA</sequence>
<dbReference type="InterPro" id="IPR036390">
    <property type="entry name" value="WH_DNA-bd_sf"/>
</dbReference>
<keyword evidence="2" id="KW-0238">DNA-binding</keyword>
<dbReference type="GO" id="GO:0003700">
    <property type="term" value="F:DNA-binding transcription factor activity"/>
    <property type="evidence" value="ECO:0007669"/>
    <property type="project" value="InterPro"/>
</dbReference>
<dbReference type="EMBL" id="JACRJB010000066">
    <property type="protein sequence ID" value="MBI5132279.1"/>
    <property type="molecule type" value="Genomic_DNA"/>
</dbReference>
<evidence type="ECO:0000313" key="6">
    <source>
        <dbReference type="Proteomes" id="UP000782519"/>
    </source>
</evidence>
<dbReference type="InterPro" id="IPR011711">
    <property type="entry name" value="GntR_C"/>
</dbReference>
<proteinExistence type="predicted"/>
<dbReference type="PRINTS" id="PR00035">
    <property type="entry name" value="HTHGNTR"/>
</dbReference>
<keyword evidence="3" id="KW-0804">Transcription</keyword>
<gene>
    <name evidence="5" type="ORF">HZA66_22790</name>
</gene>
<evidence type="ECO:0000259" key="4">
    <source>
        <dbReference type="PROSITE" id="PS50949"/>
    </source>
</evidence>
<dbReference type="Gene3D" id="1.10.10.10">
    <property type="entry name" value="Winged helix-like DNA-binding domain superfamily/Winged helix DNA-binding domain"/>
    <property type="match status" value="1"/>
</dbReference>
<dbReference type="Proteomes" id="UP000782519">
    <property type="component" value="Unassembled WGS sequence"/>
</dbReference>
<dbReference type="SUPFAM" id="SSF46785">
    <property type="entry name" value="Winged helix' DNA-binding domain"/>
    <property type="match status" value="1"/>
</dbReference>
<dbReference type="SUPFAM" id="SSF48008">
    <property type="entry name" value="GntR ligand-binding domain-like"/>
    <property type="match status" value="1"/>
</dbReference>
<dbReference type="GO" id="GO:0003677">
    <property type="term" value="F:DNA binding"/>
    <property type="evidence" value="ECO:0007669"/>
    <property type="project" value="UniProtKB-KW"/>
</dbReference>
<dbReference type="CDD" id="cd07377">
    <property type="entry name" value="WHTH_GntR"/>
    <property type="match status" value="1"/>
</dbReference>
<dbReference type="Pfam" id="PF07729">
    <property type="entry name" value="FCD"/>
    <property type="match status" value="1"/>
</dbReference>
<evidence type="ECO:0000256" key="1">
    <source>
        <dbReference type="ARBA" id="ARBA00023015"/>
    </source>
</evidence>
<protein>
    <submittedName>
        <fullName evidence="5">GntR family transcriptional regulator</fullName>
    </submittedName>
</protein>
<dbReference type="PROSITE" id="PS50949">
    <property type="entry name" value="HTH_GNTR"/>
    <property type="match status" value="1"/>
</dbReference>
<evidence type="ECO:0000256" key="2">
    <source>
        <dbReference type="ARBA" id="ARBA00023125"/>
    </source>
</evidence>
<dbReference type="Pfam" id="PF00392">
    <property type="entry name" value="GntR"/>
    <property type="match status" value="1"/>
</dbReference>
<keyword evidence="1" id="KW-0805">Transcription regulation</keyword>
<dbReference type="InterPro" id="IPR036388">
    <property type="entry name" value="WH-like_DNA-bd_sf"/>
</dbReference>
<dbReference type="Gene3D" id="1.20.120.530">
    <property type="entry name" value="GntR ligand-binding domain-like"/>
    <property type="match status" value="1"/>
</dbReference>
<dbReference type="AlphaFoldDB" id="A0A933S1Z0"/>
<dbReference type="PANTHER" id="PTHR43537:SF41">
    <property type="entry name" value="TRANSCRIPTIONAL REGULATORY PROTEIN"/>
    <property type="match status" value="1"/>
</dbReference>
<comment type="caution">
    <text evidence="5">The sequence shown here is derived from an EMBL/GenBank/DDBJ whole genome shotgun (WGS) entry which is preliminary data.</text>
</comment>
<organism evidence="5 6">
    <name type="scientific">Rhodopseudomonas palustris</name>
    <dbReference type="NCBI Taxonomy" id="1076"/>
    <lineage>
        <taxon>Bacteria</taxon>
        <taxon>Pseudomonadati</taxon>
        <taxon>Pseudomonadota</taxon>
        <taxon>Alphaproteobacteria</taxon>
        <taxon>Hyphomicrobiales</taxon>
        <taxon>Nitrobacteraceae</taxon>
        <taxon>Rhodopseudomonas</taxon>
    </lineage>
</organism>
<name>A0A933S1Z0_RHOPL</name>
<dbReference type="PANTHER" id="PTHR43537">
    <property type="entry name" value="TRANSCRIPTIONAL REGULATOR, GNTR FAMILY"/>
    <property type="match status" value="1"/>
</dbReference>
<dbReference type="InterPro" id="IPR008920">
    <property type="entry name" value="TF_FadR/GntR_C"/>
</dbReference>
<dbReference type="SMART" id="SM00895">
    <property type="entry name" value="FCD"/>
    <property type="match status" value="1"/>
</dbReference>